<reference evidence="1 2" key="1">
    <citation type="journal article" date="2022" name="Hortic Res">
        <title>A haplotype resolved chromosomal level avocado genome allows analysis of novel avocado genes.</title>
        <authorList>
            <person name="Nath O."/>
            <person name="Fletcher S.J."/>
            <person name="Hayward A."/>
            <person name="Shaw L.M."/>
            <person name="Masouleh A.K."/>
            <person name="Furtado A."/>
            <person name="Henry R.J."/>
            <person name="Mitter N."/>
        </authorList>
    </citation>
    <scope>NUCLEOTIDE SEQUENCE [LARGE SCALE GENOMIC DNA]</scope>
    <source>
        <strain evidence="2">cv. Hass</strain>
    </source>
</reference>
<name>A0ACC2MLV0_PERAE</name>
<evidence type="ECO:0000313" key="2">
    <source>
        <dbReference type="Proteomes" id="UP001234297"/>
    </source>
</evidence>
<dbReference type="Proteomes" id="UP001234297">
    <property type="component" value="Chromosome 2"/>
</dbReference>
<accession>A0ACC2MLV0</accession>
<protein>
    <submittedName>
        <fullName evidence="1">Uncharacterized protein</fullName>
    </submittedName>
</protein>
<gene>
    <name evidence="1" type="ORF">MRB53_008450</name>
</gene>
<sequence length="79" mass="9232">MTARRSNHQSHRCYASPKKEHHCTVAPSPDSRKKKIRTKVLYIDHRWRRKGPEKASLLLSVSKKKTSQRFCSALETKKT</sequence>
<keyword evidence="2" id="KW-1185">Reference proteome</keyword>
<dbReference type="EMBL" id="CM056810">
    <property type="protein sequence ID" value="KAJ8646702.1"/>
    <property type="molecule type" value="Genomic_DNA"/>
</dbReference>
<comment type="caution">
    <text evidence="1">The sequence shown here is derived from an EMBL/GenBank/DDBJ whole genome shotgun (WGS) entry which is preliminary data.</text>
</comment>
<evidence type="ECO:0000313" key="1">
    <source>
        <dbReference type="EMBL" id="KAJ8646702.1"/>
    </source>
</evidence>
<proteinExistence type="predicted"/>
<organism evidence="1 2">
    <name type="scientific">Persea americana</name>
    <name type="common">Avocado</name>
    <dbReference type="NCBI Taxonomy" id="3435"/>
    <lineage>
        <taxon>Eukaryota</taxon>
        <taxon>Viridiplantae</taxon>
        <taxon>Streptophyta</taxon>
        <taxon>Embryophyta</taxon>
        <taxon>Tracheophyta</taxon>
        <taxon>Spermatophyta</taxon>
        <taxon>Magnoliopsida</taxon>
        <taxon>Magnoliidae</taxon>
        <taxon>Laurales</taxon>
        <taxon>Lauraceae</taxon>
        <taxon>Persea</taxon>
    </lineage>
</organism>